<protein>
    <submittedName>
        <fullName evidence="1">Uncharacterized protein</fullName>
    </submittedName>
</protein>
<keyword evidence="2" id="KW-1185">Reference proteome</keyword>
<organism evidence="1 2">
    <name type="scientific">Actinidia rufa</name>
    <dbReference type="NCBI Taxonomy" id="165716"/>
    <lineage>
        <taxon>Eukaryota</taxon>
        <taxon>Viridiplantae</taxon>
        <taxon>Streptophyta</taxon>
        <taxon>Embryophyta</taxon>
        <taxon>Tracheophyta</taxon>
        <taxon>Spermatophyta</taxon>
        <taxon>Magnoliopsida</taxon>
        <taxon>eudicotyledons</taxon>
        <taxon>Gunneridae</taxon>
        <taxon>Pentapetalae</taxon>
        <taxon>asterids</taxon>
        <taxon>Ericales</taxon>
        <taxon>Actinidiaceae</taxon>
        <taxon>Actinidia</taxon>
    </lineage>
</organism>
<reference evidence="1 2" key="1">
    <citation type="submission" date="2019-07" db="EMBL/GenBank/DDBJ databases">
        <title>De Novo Assembly of kiwifruit Actinidia rufa.</title>
        <authorList>
            <person name="Sugita-Konishi S."/>
            <person name="Sato K."/>
            <person name="Mori E."/>
            <person name="Abe Y."/>
            <person name="Kisaki G."/>
            <person name="Hamano K."/>
            <person name="Suezawa K."/>
            <person name="Otani M."/>
            <person name="Fukuda T."/>
            <person name="Manabe T."/>
            <person name="Gomi K."/>
            <person name="Tabuchi M."/>
            <person name="Akimitsu K."/>
            <person name="Kataoka I."/>
        </authorList>
    </citation>
    <scope>NUCLEOTIDE SEQUENCE [LARGE SCALE GENOMIC DNA]</scope>
    <source>
        <strain evidence="2">cv. Fuchu</strain>
    </source>
</reference>
<dbReference type="EMBL" id="BJWL01000018">
    <property type="protein sequence ID" value="GFZ07022.1"/>
    <property type="molecule type" value="Genomic_DNA"/>
</dbReference>
<accession>A0A7J0G8G6</accession>
<proteinExistence type="predicted"/>
<evidence type="ECO:0000313" key="1">
    <source>
        <dbReference type="EMBL" id="GFZ07022.1"/>
    </source>
</evidence>
<evidence type="ECO:0000313" key="2">
    <source>
        <dbReference type="Proteomes" id="UP000585474"/>
    </source>
</evidence>
<comment type="caution">
    <text evidence="1">The sequence shown here is derived from an EMBL/GenBank/DDBJ whole genome shotgun (WGS) entry which is preliminary data.</text>
</comment>
<dbReference type="Proteomes" id="UP000585474">
    <property type="component" value="Unassembled WGS sequence"/>
</dbReference>
<gene>
    <name evidence="1" type="ORF">Acr_18g0011920</name>
</gene>
<name>A0A7J0G8G6_9ERIC</name>
<dbReference type="AlphaFoldDB" id="A0A7J0G8G6"/>
<sequence>MGAGKKRSLEPSIPKQRQRIHLEEIEYEKSARRGRSKDNRVGSHTCGTGGAVRSWGWGCRHEGQNPFVNLEQIGRLLVTLRCNVLRLLLFDMLRFFTGC</sequence>